<name>A0A1H0H5T5_9HYPH</name>
<feature type="transmembrane region" description="Helical" evidence="4">
    <location>
        <begin position="12"/>
        <end position="33"/>
    </location>
</feature>
<gene>
    <name evidence="7" type="ORF">SAMN05216360_115105</name>
</gene>
<dbReference type="PANTHER" id="PTHR32089:SF112">
    <property type="entry name" value="LYSOZYME-LIKE PROTEIN-RELATED"/>
    <property type="match status" value="1"/>
</dbReference>
<dbReference type="Gene3D" id="6.10.340.10">
    <property type="match status" value="1"/>
</dbReference>
<feature type="domain" description="Methyl-accepting transducer" evidence="5">
    <location>
        <begin position="307"/>
        <end position="543"/>
    </location>
</feature>
<dbReference type="AlphaFoldDB" id="A0A1H0H5T5"/>
<evidence type="ECO:0000256" key="1">
    <source>
        <dbReference type="ARBA" id="ARBA00023224"/>
    </source>
</evidence>
<dbReference type="Pfam" id="PF05227">
    <property type="entry name" value="CHASE3"/>
    <property type="match status" value="1"/>
</dbReference>
<dbReference type="InterPro" id="IPR004089">
    <property type="entry name" value="MCPsignal_dom"/>
</dbReference>
<reference evidence="8" key="1">
    <citation type="submission" date="2016-10" db="EMBL/GenBank/DDBJ databases">
        <authorList>
            <person name="Varghese N."/>
            <person name="Submissions S."/>
        </authorList>
    </citation>
    <scope>NUCLEOTIDE SEQUENCE [LARGE SCALE GENOMIC DNA]</scope>
    <source>
        <strain evidence="8">BL47</strain>
    </source>
</reference>
<accession>A0A1H0H5T5</accession>
<dbReference type="Gene3D" id="1.10.287.950">
    <property type="entry name" value="Methyl-accepting chemotaxis protein"/>
    <property type="match status" value="1"/>
</dbReference>
<evidence type="ECO:0000259" key="5">
    <source>
        <dbReference type="PROSITE" id="PS50111"/>
    </source>
</evidence>
<feature type="domain" description="HAMP" evidence="6">
    <location>
        <begin position="213"/>
        <end position="266"/>
    </location>
</feature>
<dbReference type="PANTHER" id="PTHR32089">
    <property type="entry name" value="METHYL-ACCEPTING CHEMOTAXIS PROTEIN MCPB"/>
    <property type="match status" value="1"/>
</dbReference>
<dbReference type="CDD" id="cd06225">
    <property type="entry name" value="HAMP"/>
    <property type="match status" value="1"/>
</dbReference>
<evidence type="ECO:0000256" key="2">
    <source>
        <dbReference type="ARBA" id="ARBA00029447"/>
    </source>
</evidence>
<dbReference type="PROSITE" id="PS50111">
    <property type="entry name" value="CHEMOTAXIS_TRANSDUC_2"/>
    <property type="match status" value="1"/>
</dbReference>
<evidence type="ECO:0000313" key="8">
    <source>
        <dbReference type="Proteomes" id="UP000198704"/>
    </source>
</evidence>
<dbReference type="GO" id="GO:0007165">
    <property type="term" value="P:signal transduction"/>
    <property type="evidence" value="ECO:0007669"/>
    <property type="project" value="UniProtKB-KW"/>
</dbReference>
<dbReference type="GO" id="GO:0006935">
    <property type="term" value="P:chemotaxis"/>
    <property type="evidence" value="ECO:0007669"/>
    <property type="project" value="InterPro"/>
</dbReference>
<dbReference type="STRING" id="582672.SAMN05216360_115105"/>
<keyword evidence="4" id="KW-0812">Transmembrane</keyword>
<keyword evidence="4" id="KW-1133">Transmembrane helix</keyword>
<dbReference type="InterPro" id="IPR003660">
    <property type="entry name" value="HAMP_dom"/>
</dbReference>
<dbReference type="EMBL" id="FNHS01000015">
    <property type="protein sequence ID" value="SDO14492.1"/>
    <property type="molecule type" value="Genomic_DNA"/>
</dbReference>
<evidence type="ECO:0000256" key="3">
    <source>
        <dbReference type="PROSITE-ProRule" id="PRU00284"/>
    </source>
</evidence>
<dbReference type="GO" id="GO:0016020">
    <property type="term" value="C:membrane"/>
    <property type="evidence" value="ECO:0007669"/>
    <property type="project" value="InterPro"/>
</dbReference>
<dbReference type="RefSeq" id="WP_091719987.1">
    <property type="nucleotide sequence ID" value="NZ_FNHS01000015.1"/>
</dbReference>
<keyword evidence="4" id="KW-0472">Membrane</keyword>
<protein>
    <submittedName>
        <fullName evidence="7">Methyl-accepting chemotaxis protein</fullName>
    </submittedName>
</protein>
<dbReference type="InterPro" id="IPR007891">
    <property type="entry name" value="CHASE3"/>
</dbReference>
<dbReference type="Proteomes" id="UP000198704">
    <property type="component" value="Unassembled WGS sequence"/>
</dbReference>
<proteinExistence type="inferred from homology"/>
<dbReference type="GO" id="GO:0004888">
    <property type="term" value="F:transmembrane signaling receptor activity"/>
    <property type="evidence" value="ECO:0007669"/>
    <property type="project" value="InterPro"/>
</dbReference>
<dbReference type="Pfam" id="PF00015">
    <property type="entry name" value="MCPsignal"/>
    <property type="match status" value="1"/>
</dbReference>
<evidence type="ECO:0000313" key="7">
    <source>
        <dbReference type="EMBL" id="SDO14492.1"/>
    </source>
</evidence>
<organism evidence="7 8">
    <name type="scientific">Methylobacterium phyllostachyos</name>
    <dbReference type="NCBI Taxonomy" id="582672"/>
    <lineage>
        <taxon>Bacteria</taxon>
        <taxon>Pseudomonadati</taxon>
        <taxon>Pseudomonadota</taxon>
        <taxon>Alphaproteobacteria</taxon>
        <taxon>Hyphomicrobiales</taxon>
        <taxon>Methylobacteriaceae</taxon>
        <taxon>Methylobacterium</taxon>
    </lineage>
</organism>
<dbReference type="Pfam" id="PF00672">
    <property type="entry name" value="HAMP"/>
    <property type="match status" value="1"/>
</dbReference>
<dbReference type="CDD" id="cd19410">
    <property type="entry name" value="HK9-like_sensor"/>
    <property type="match status" value="1"/>
</dbReference>
<dbReference type="SUPFAM" id="SSF58104">
    <property type="entry name" value="Methyl-accepting chemotaxis protein (MCP) signaling domain"/>
    <property type="match status" value="1"/>
</dbReference>
<dbReference type="SMART" id="SM00283">
    <property type="entry name" value="MA"/>
    <property type="match status" value="1"/>
</dbReference>
<feature type="transmembrane region" description="Helical" evidence="4">
    <location>
        <begin position="194"/>
        <end position="213"/>
    </location>
</feature>
<dbReference type="InterPro" id="IPR004090">
    <property type="entry name" value="Chemotax_Me-accpt_rcpt"/>
</dbReference>
<evidence type="ECO:0000259" key="6">
    <source>
        <dbReference type="PROSITE" id="PS50885"/>
    </source>
</evidence>
<keyword evidence="1 3" id="KW-0807">Transducer</keyword>
<evidence type="ECO:0000256" key="4">
    <source>
        <dbReference type="SAM" id="Phobius"/>
    </source>
</evidence>
<dbReference type="SMART" id="SM00304">
    <property type="entry name" value="HAMP"/>
    <property type="match status" value="1"/>
</dbReference>
<dbReference type="PROSITE" id="PS50885">
    <property type="entry name" value="HAMP"/>
    <property type="match status" value="1"/>
</dbReference>
<keyword evidence="8" id="KW-1185">Reference proteome</keyword>
<dbReference type="PRINTS" id="PR00260">
    <property type="entry name" value="CHEMTRNSDUCR"/>
</dbReference>
<dbReference type="OrthoDB" id="8482111at2"/>
<comment type="similarity">
    <text evidence="2">Belongs to the methyl-accepting chemotaxis (MCP) protein family.</text>
</comment>
<sequence length="563" mass="58235">MKIRLVDLKISAKIALIMAVMLAITVGVSAISLRNLRLVEETKAWTVHTHEVIAEIDRLTIAMIDRETGVRGYLISADPAFLEPERVGREIFASSWEAARSLTQQNAAQQVRLMELKALAEEWGRTVANREIALMQDPATREEARRLAGTGSGKTAMDGLRAKAAELTKVEQDLLKIRAAASAEAIASSRRASYVGLGLMVVAALGGLVLLQIDIARPIHAITSTMTRLAADDLSVVVPGVGRRDEVGAMANAVQVFREKLTRAKVLEAEAAEARAAAETQRKTAMHDLADRFEAAIGGVVRAVAAAATQLQSTAESMSAAATQTAQQSVTVASAAEQAAANVGTVAAAAEQLGASVSEIGRQVQGSAGVATAAVAEAEKSADLMQTLRAGAARIGDVVSLISGIAAQTNLLALNATIEAARAGEAGRGFAVVATEVKELASQTAKATEDVARQIGEIRSWTGDASDAIGVVVSRISEISVLAGGIAAAVEEQGAATQEIVRNVGQAAQGTGEVTNNIVGVAHAAEEAGAAAAQVLGSASGLSSQAQRLDAEVRRFLESVRAA</sequence>